<dbReference type="CDD" id="cd16859">
    <property type="entry name" value="ING_ING4_5"/>
    <property type="match status" value="1"/>
</dbReference>
<keyword evidence="6 11" id="KW-0156">Chromatin regulator</keyword>
<dbReference type="SMART" id="SM00249">
    <property type="entry name" value="PHD"/>
    <property type="match status" value="1"/>
</dbReference>
<evidence type="ECO:0000256" key="4">
    <source>
        <dbReference type="ARBA" id="ARBA00022771"/>
    </source>
</evidence>
<feature type="domain" description="PHD-type" evidence="13">
    <location>
        <begin position="253"/>
        <end position="302"/>
    </location>
</feature>
<keyword evidence="7 11" id="KW-0539">Nucleus</keyword>
<dbReference type="CDD" id="cd15586">
    <property type="entry name" value="PHD_ING4_5"/>
    <property type="match status" value="1"/>
</dbReference>
<dbReference type="Proteomes" id="UP000694843">
    <property type="component" value="Unplaced"/>
</dbReference>
<evidence type="ECO:0000256" key="12">
    <source>
        <dbReference type="SAM" id="MobiDB-lite"/>
    </source>
</evidence>
<dbReference type="AlphaFoldDB" id="A0A8B7N6L2"/>
<feature type="site" description="Histone H3K4me3 binding" evidence="8">
    <location>
        <position position="270"/>
    </location>
</feature>
<feature type="region of interest" description="Disordered" evidence="12">
    <location>
        <begin position="152"/>
        <end position="220"/>
    </location>
</feature>
<feature type="binding site" evidence="9">
    <location>
        <position position="269"/>
    </location>
    <ligand>
        <name>Zn(2+)</name>
        <dbReference type="ChEBI" id="CHEBI:29105"/>
        <label>2</label>
    </ligand>
</feature>
<dbReference type="GO" id="GO:0005634">
    <property type="term" value="C:nucleus"/>
    <property type="evidence" value="ECO:0007669"/>
    <property type="project" value="UniProtKB-SubCell"/>
</dbReference>
<dbReference type="Gene3D" id="3.30.40.10">
    <property type="entry name" value="Zinc/RING finger domain, C3HC4 (zinc finger)"/>
    <property type="match status" value="1"/>
</dbReference>
<comment type="domain">
    <text evidence="11">The PHD-type zinc finger mediates the binding to H3K4me3.</text>
</comment>
<dbReference type="InterPro" id="IPR001965">
    <property type="entry name" value="Znf_PHD"/>
</dbReference>
<evidence type="ECO:0000256" key="2">
    <source>
        <dbReference type="ARBA" id="ARBA00010210"/>
    </source>
</evidence>
<keyword evidence="4 10" id="KW-0863">Zinc-finger</keyword>
<feature type="binding site" evidence="9">
    <location>
        <position position="296"/>
    </location>
    <ligand>
        <name>Zn(2+)</name>
        <dbReference type="ChEBI" id="CHEBI:29105"/>
        <label>2</label>
    </ligand>
</feature>
<dbReference type="GO" id="GO:0008270">
    <property type="term" value="F:zinc ion binding"/>
    <property type="evidence" value="ECO:0007669"/>
    <property type="project" value="UniProtKB-KW"/>
</dbReference>
<dbReference type="RefSeq" id="XP_018009486.1">
    <property type="nucleotide sequence ID" value="XM_018153997.2"/>
</dbReference>
<dbReference type="PROSITE" id="PS50016">
    <property type="entry name" value="ZF_PHD_2"/>
    <property type="match status" value="1"/>
</dbReference>
<evidence type="ECO:0000256" key="6">
    <source>
        <dbReference type="ARBA" id="ARBA00022853"/>
    </source>
</evidence>
<comment type="function">
    <text evidence="11">Component of an histone acetyltransferase complex.</text>
</comment>
<evidence type="ECO:0000259" key="13">
    <source>
        <dbReference type="PROSITE" id="PS50016"/>
    </source>
</evidence>
<dbReference type="InterPro" id="IPR011011">
    <property type="entry name" value="Znf_FYVE_PHD"/>
</dbReference>
<evidence type="ECO:0000256" key="5">
    <source>
        <dbReference type="ARBA" id="ARBA00022833"/>
    </source>
</evidence>
<evidence type="ECO:0000256" key="3">
    <source>
        <dbReference type="ARBA" id="ARBA00022723"/>
    </source>
</evidence>
<dbReference type="OMA" id="GPNCKYE"/>
<feature type="binding site" evidence="9">
    <location>
        <position position="256"/>
    </location>
    <ligand>
        <name>Zn(2+)</name>
        <dbReference type="ChEBI" id="CHEBI:29105"/>
        <label>1</label>
    </ligand>
</feature>
<dbReference type="PANTHER" id="PTHR10333:SF42">
    <property type="entry name" value="INHIBITOR OF GROWTH PROTEIN 5"/>
    <property type="match status" value="1"/>
</dbReference>
<feature type="site" description="Histone H3K4me3 binding" evidence="8">
    <location>
        <position position="278"/>
    </location>
</feature>
<dbReference type="SMART" id="SM01408">
    <property type="entry name" value="ING"/>
    <property type="match status" value="1"/>
</dbReference>
<feature type="binding site" evidence="9">
    <location>
        <position position="258"/>
    </location>
    <ligand>
        <name>Zn(2+)</name>
        <dbReference type="ChEBI" id="CHEBI:29105"/>
        <label>1</label>
    </ligand>
</feature>
<feature type="binding site" evidence="9">
    <location>
        <position position="274"/>
    </location>
    <ligand>
        <name>Zn(2+)</name>
        <dbReference type="ChEBI" id="CHEBI:29105"/>
        <label>2</label>
    </ligand>
</feature>
<dbReference type="InterPro" id="IPR024610">
    <property type="entry name" value="ING_N_histone-binding"/>
</dbReference>
<dbReference type="CTD" id="84289"/>
<evidence type="ECO:0000256" key="1">
    <source>
        <dbReference type="ARBA" id="ARBA00004123"/>
    </source>
</evidence>
<feature type="site" description="Histone H3K4me3 binding" evidence="8">
    <location>
        <position position="266"/>
    </location>
</feature>
<dbReference type="InterPro" id="IPR019786">
    <property type="entry name" value="Zinc_finger_PHD-type_CS"/>
</dbReference>
<reference evidence="15" key="1">
    <citation type="submission" date="2025-08" db="UniProtKB">
        <authorList>
            <consortium name="RefSeq"/>
        </authorList>
    </citation>
    <scope>IDENTIFICATION</scope>
    <source>
        <tissue evidence="15">Whole organism</tissue>
    </source>
</reference>
<keyword evidence="14" id="KW-1185">Reference proteome</keyword>
<gene>
    <name evidence="15" type="primary">LOC108667017</name>
</gene>
<feature type="binding site" evidence="9">
    <location>
        <position position="280"/>
    </location>
    <ligand>
        <name>Zn(2+)</name>
        <dbReference type="ChEBI" id="CHEBI:29105"/>
        <label>1</label>
    </ligand>
</feature>
<evidence type="ECO:0000256" key="9">
    <source>
        <dbReference type="PIRSR" id="PIRSR628651-51"/>
    </source>
</evidence>
<proteinExistence type="inferred from homology"/>
<dbReference type="InterPro" id="IPR028651">
    <property type="entry name" value="ING_fam"/>
</dbReference>
<dbReference type="PROSITE" id="PS01359">
    <property type="entry name" value="ZF_PHD_1"/>
    <property type="match status" value="1"/>
</dbReference>
<dbReference type="OrthoDB" id="5411773at2759"/>
<dbReference type="GO" id="GO:0006325">
    <property type="term" value="P:chromatin organization"/>
    <property type="evidence" value="ECO:0007669"/>
    <property type="project" value="UniProtKB-KW"/>
</dbReference>
<dbReference type="KEGG" id="hazt:108667017"/>
<evidence type="ECO:0000256" key="7">
    <source>
        <dbReference type="ARBA" id="ARBA00023242"/>
    </source>
</evidence>
<dbReference type="Gene3D" id="6.10.140.1740">
    <property type="match status" value="1"/>
</dbReference>
<comment type="subcellular location">
    <subcellularLocation>
        <location evidence="1 11">Nucleus</location>
    </subcellularLocation>
</comment>
<evidence type="ECO:0000256" key="8">
    <source>
        <dbReference type="PIRSR" id="PIRSR628651-50"/>
    </source>
</evidence>
<feature type="binding site" evidence="9">
    <location>
        <position position="283"/>
    </location>
    <ligand>
        <name>Zn(2+)</name>
        <dbReference type="ChEBI" id="CHEBI:29105"/>
        <label>1</label>
    </ligand>
</feature>
<keyword evidence="3 9" id="KW-0479">Metal-binding</keyword>
<accession>A0A8B7N6L2</accession>
<evidence type="ECO:0000313" key="15">
    <source>
        <dbReference type="RefSeq" id="XP_018009486.1"/>
    </source>
</evidence>
<keyword evidence="5 9" id="KW-0862">Zinc</keyword>
<name>A0A8B7N6L2_HYAAZ</name>
<dbReference type="GO" id="GO:0006355">
    <property type="term" value="P:regulation of DNA-templated transcription"/>
    <property type="evidence" value="ECO:0007669"/>
    <property type="project" value="TreeGrafter"/>
</dbReference>
<dbReference type="Pfam" id="PF12998">
    <property type="entry name" value="ING"/>
    <property type="match status" value="1"/>
</dbReference>
<feature type="binding site" evidence="9">
    <location>
        <position position="299"/>
    </location>
    <ligand>
        <name>Zn(2+)</name>
        <dbReference type="ChEBI" id="CHEBI:29105"/>
        <label>2</label>
    </ligand>
</feature>
<evidence type="ECO:0000313" key="14">
    <source>
        <dbReference type="Proteomes" id="UP000694843"/>
    </source>
</evidence>
<sequence length="307" mass="34248">MAGGLHLEQYLDNNADQENVPPPQILPAICALEFPRSLRSALKGLESLPCELQRNFLQMRELDQQTQDLMCTIDTASDMYLKEVCLLPSEERSEKINKILKMFSRAKEYSDNKVHLAVQTYELVDKHIRRLDSDLAKFEAEVKEKPLLQANKKEEEVASKKKGRKKKEEVPLSKAGKLKKKKRPGAAASDDEELPVKTAAGRKKKKIREEGASTASGGSSATSIASVLPALSALSAIVHPSEAMDMPVDPNEPTYCLCHQVSYGEMIACDKADCPIEWFHFACVNLTTKPKGKWYCPRCSADVKKKK</sequence>
<protein>
    <recommendedName>
        <fullName evidence="11">Inhibitor of growth protein</fullName>
    </recommendedName>
</protein>
<comment type="similarity">
    <text evidence="2 11">Belongs to the ING family.</text>
</comment>
<dbReference type="FunFam" id="3.30.40.10:FF:000016">
    <property type="entry name" value="Inhibitor of growth protein"/>
    <property type="match status" value="1"/>
</dbReference>
<comment type="subunit">
    <text evidence="11">Component of an histone acetyltransferase complex. Interacts with H3K4me3 and to a lesser extent with H3K4me2.</text>
</comment>
<dbReference type="GeneID" id="108667017"/>
<dbReference type="InterPro" id="IPR019787">
    <property type="entry name" value="Znf_PHD-finger"/>
</dbReference>
<dbReference type="InterPro" id="IPR013083">
    <property type="entry name" value="Znf_RING/FYVE/PHD"/>
</dbReference>
<evidence type="ECO:0000256" key="11">
    <source>
        <dbReference type="RuleBase" id="RU361213"/>
    </source>
</evidence>
<feature type="site" description="Histone H3K4me3 binding" evidence="8">
    <location>
        <position position="255"/>
    </location>
</feature>
<dbReference type="SUPFAM" id="SSF57903">
    <property type="entry name" value="FYVE/PHD zinc finger"/>
    <property type="match status" value="1"/>
</dbReference>
<dbReference type="PANTHER" id="PTHR10333">
    <property type="entry name" value="INHIBITOR OF GROWTH PROTEIN"/>
    <property type="match status" value="1"/>
</dbReference>
<evidence type="ECO:0000256" key="10">
    <source>
        <dbReference type="PROSITE-ProRule" id="PRU00146"/>
    </source>
</evidence>
<organism evidence="14 15">
    <name type="scientific">Hyalella azteca</name>
    <name type="common">Amphipod</name>
    <dbReference type="NCBI Taxonomy" id="294128"/>
    <lineage>
        <taxon>Eukaryota</taxon>
        <taxon>Metazoa</taxon>
        <taxon>Ecdysozoa</taxon>
        <taxon>Arthropoda</taxon>
        <taxon>Crustacea</taxon>
        <taxon>Multicrustacea</taxon>
        <taxon>Malacostraca</taxon>
        <taxon>Eumalacostraca</taxon>
        <taxon>Peracarida</taxon>
        <taxon>Amphipoda</taxon>
        <taxon>Senticaudata</taxon>
        <taxon>Talitrida</taxon>
        <taxon>Talitroidea</taxon>
        <taxon>Hyalellidae</taxon>
        <taxon>Hyalella</taxon>
    </lineage>
</organism>